<accession>A0AAN6NIN0</accession>
<reference evidence="1" key="1">
    <citation type="journal article" date="2023" name="Mol. Phylogenet. Evol.">
        <title>Genome-scale phylogeny and comparative genomics of the fungal order Sordariales.</title>
        <authorList>
            <person name="Hensen N."/>
            <person name="Bonometti L."/>
            <person name="Westerberg I."/>
            <person name="Brannstrom I.O."/>
            <person name="Guillou S."/>
            <person name="Cros-Aarteil S."/>
            <person name="Calhoun S."/>
            <person name="Haridas S."/>
            <person name="Kuo A."/>
            <person name="Mondo S."/>
            <person name="Pangilinan J."/>
            <person name="Riley R."/>
            <person name="LaButti K."/>
            <person name="Andreopoulos B."/>
            <person name="Lipzen A."/>
            <person name="Chen C."/>
            <person name="Yan M."/>
            <person name="Daum C."/>
            <person name="Ng V."/>
            <person name="Clum A."/>
            <person name="Steindorff A."/>
            <person name="Ohm R.A."/>
            <person name="Martin F."/>
            <person name="Silar P."/>
            <person name="Natvig D.O."/>
            <person name="Lalanne C."/>
            <person name="Gautier V."/>
            <person name="Ament-Velasquez S.L."/>
            <person name="Kruys A."/>
            <person name="Hutchinson M.I."/>
            <person name="Powell A.J."/>
            <person name="Barry K."/>
            <person name="Miller A.N."/>
            <person name="Grigoriev I.V."/>
            <person name="Debuchy R."/>
            <person name="Gladieux P."/>
            <person name="Hiltunen Thoren M."/>
            <person name="Johannesson H."/>
        </authorList>
    </citation>
    <scope>NUCLEOTIDE SEQUENCE</scope>
    <source>
        <strain evidence="1">CBS 626.80</strain>
    </source>
</reference>
<sequence>MKTTQSVKFDIGQIQQLQGHQNWEEWKSEVAMTMDYYGLLDFLRINLKIHTSATDEAKETFRQGRLQAFAILRNHIKPVILKLQACGYIFDEFSDRDPHALWQALKQIIPAVLEFSKGDMVREFHSMDQEYYDDLQAYFKRYNWFWATIKSMGISMDEYTRSTILFKGLESYDRHWVENQRDLMDSGLLDH</sequence>
<reference evidence="1" key="2">
    <citation type="submission" date="2023-06" db="EMBL/GenBank/DDBJ databases">
        <authorList>
            <consortium name="Lawrence Berkeley National Laboratory"/>
            <person name="Mondo S.J."/>
            <person name="Hensen N."/>
            <person name="Bonometti L."/>
            <person name="Westerberg I."/>
            <person name="Brannstrom I.O."/>
            <person name="Guillou S."/>
            <person name="Cros-Aarteil S."/>
            <person name="Calhoun S."/>
            <person name="Haridas S."/>
            <person name="Kuo A."/>
            <person name="Pangilinan J."/>
            <person name="Riley R."/>
            <person name="Labutti K."/>
            <person name="Andreopoulos B."/>
            <person name="Lipzen A."/>
            <person name="Chen C."/>
            <person name="Yanf M."/>
            <person name="Daum C."/>
            <person name="Ng V."/>
            <person name="Clum A."/>
            <person name="Steindorff A."/>
            <person name="Ohm R."/>
            <person name="Martin F."/>
            <person name="Silar P."/>
            <person name="Natvig D."/>
            <person name="Lalanne C."/>
            <person name="Gautier V."/>
            <person name="Ament-Velasquez S.L."/>
            <person name="Kruys A."/>
            <person name="Hutchinson M.I."/>
            <person name="Powell A.J."/>
            <person name="Barry K."/>
            <person name="Miller A.N."/>
            <person name="Grigoriev I.V."/>
            <person name="Debuchy R."/>
            <person name="Gladieux P."/>
            <person name="Thoren M.H."/>
            <person name="Johannesson H."/>
        </authorList>
    </citation>
    <scope>NUCLEOTIDE SEQUENCE</scope>
    <source>
        <strain evidence="1">CBS 626.80</strain>
    </source>
</reference>
<comment type="caution">
    <text evidence="1">The sequence shown here is derived from an EMBL/GenBank/DDBJ whole genome shotgun (WGS) entry which is preliminary data.</text>
</comment>
<keyword evidence="2" id="KW-1185">Reference proteome</keyword>
<dbReference type="Proteomes" id="UP001303222">
    <property type="component" value="Unassembled WGS sequence"/>
</dbReference>
<organism evidence="1 2">
    <name type="scientific">Pseudoneurospora amorphoporcata</name>
    <dbReference type="NCBI Taxonomy" id="241081"/>
    <lineage>
        <taxon>Eukaryota</taxon>
        <taxon>Fungi</taxon>
        <taxon>Dikarya</taxon>
        <taxon>Ascomycota</taxon>
        <taxon>Pezizomycotina</taxon>
        <taxon>Sordariomycetes</taxon>
        <taxon>Sordariomycetidae</taxon>
        <taxon>Sordariales</taxon>
        <taxon>Sordariaceae</taxon>
        <taxon>Pseudoneurospora</taxon>
    </lineage>
</organism>
<protein>
    <submittedName>
        <fullName evidence="1">Uncharacterized protein</fullName>
    </submittedName>
</protein>
<dbReference type="AlphaFoldDB" id="A0AAN6NIN0"/>
<evidence type="ECO:0000313" key="2">
    <source>
        <dbReference type="Proteomes" id="UP001303222"/>
    </source>
</evidence>
<name>A0AAN6NIN0_9PEZI</name>
<evidence type="ECO:0000313" key="1">
    <source>
        <dbReference type="EMBL" id="KAK3946525.1"/>
    </source>
</evidence>
<proteinExistence type="predicted"/>
<dbReference type="EMBL" id="MU859797">
    <property type="protein sequence ID" value="KAK3946525.1"/>
    <property type="molecule type" value="Genomic_DNA"/>
</dbReference>
<gene>
    <name evidence="1" type="ORF">QBC32DRAFT_320080</name>
</gene>